<dbReference type="Proteomes" id="UP000295724">
    <property type="component" value="Unassembled WGS sequence"/>
</dbReference>
<protein>
    <submittedName>
        <fullName evidence="2">AlpA family transcriptional regulator</fullName>
    </submittedName>
</protein>
<sequence length="66" mass="7554">MSDKSQLSILRNNEVINILGISQSTLDRLVKAGKLKKIKLSQMAVGYKREDVQQFIDNCMEVRSDR</sequence>
<organism evidence="2 3">
    <name type="scientific">Marinicella litoralis</name>
    <dbReference type="NCBI Taxonomy" id="644220"/>
    <lineage>
        <taxon>Bacteria</taxon>
        <taxon>Pseudomonadati</taxon>
        <taxon>Pseudomonadota</taxon>
        <taxon>Gammaproteobacteria</taxon>
        <taxon>Lysobacterales</taxon>
        <taxon>Marinicellaceae</taxon>
        <taxon>Marinicella</taxon>
    </lineage>
</organism>
<dbReference type="AlphaFoldDB" id="A0A4R6XZY6"/>
<gene>
    <name evidence="2" type="ORF">C8D91_0765</name>
</gene>
<dbReference type="Pfam" id="PF12728">
    <property type="entry name" value="HTH_17"/>
    <property type="match status" value="1"/>
</dbReference>
<accession>A0A4R6XZY6</accession>
<evidence type="ECO:0000259" key="1">
    <source>
        <dbReference type="Pfam" id="PF12728"/>
    </source>
</evidence>
<dbReference type="EMBL" id="SNZB01000001">
    <property type="protein sequence ID" value="TDR23897.1"/>
    <property type="molecule type" value="Genomic_DNA"/>
</dbReference>
<keyword evidence="3" id="KW-1185">Reference proteome</keyword>
<dbReference type="SUPFAM" id="SSF46955">
    <property type="entry name" value="Putative DNA-binding domain"/>
    <property type="match status" value="1"/>
</dbReference>
<evidence type="ECO:0000313" key="3">
    <source>
        <dbReference type="Proteomes" id="UP000295724"/>
    </source>
</evidence>
<evidence type="ECO:0000313" key="2">
    <source>
        <dbReference type="EMBL" id="TDR23897.1"/>
    </source>
</evidence>
<reference evidence="2 3" key="1">
    <citation type="submission" date="2019-03" db="EMBL/GenBank/DDBJ databases">
        <title>Genomic Encyclopedia of Type Strains, Phase IV (KMG-IV): sequencing the most valuable type-strain genomes for metagenomic binning, comparative biology and taxonomic classification.</title>
        <authorList>
            <person name="Goeker M."/>
        </authorList>
    </citation>
    <scope>NUCLEOTIDE SEQUENCE [LARGE SCALE GENOMIC DNA]</scope>
    <source>
        <strain evidence="2 3">DSM 25488</strain>
    </source>
</reference>
<dbReference type="InterPro" id="IPR009061">
    <property type="entry name" value="DNA-bd_dom_put_sf"/>
</dbReference>
<feature type="domain" description="Helix-turn-helix" evidence="1">
    <location>
        <begin position="10"/>
        <end position="59"/>
    </location>
</feature>
<dbReference type="RefSeq" id="WP_099017495.1">
    <property type="nucleotide sequence ID" value="NZ_NIHB01000001.1"/>
</dbReference>
<dbReference type="InterPro" id="IPR041657">
    <property type="entry name" value="HTH_17"/>
</dbReference>
<comment type="caution">
    <text evidence="2">The sequence shown here is derived from an EMBL/GenBank/DDBJ whole genome shotgun (WGS) entry which is preliminary data.</text>
</comment>
<proteinExistence type="predicted"/>
<name>A0A4R6XZY6_9GAMM</name>